<dbReference type="STRING" id="856793.MICA_1478"/>
<dbReference type="AlphaFoldDB" id="G2KNE8"/>
<dbReference type="EMBL" id="CP002382">
    <property type="protein sequence ID" value="AEP09796.1"/>
    <property type="molecule type" value="Genomic_DNA"/>
</dbReference>
<evidence type="ECO:0000313" key="3">
    <source>
        <dbReference type="Proteomes" id="UP000009286"/>
    </source>
</evidence>
<gene>
    <name evidence="2" type="ordered locus">MICA_1478</name>
</gene>
<dbReference type="KEGG" id="mai:MICA_1478"/>
<dbReference type="HOGENOM" id="CLU_1756753_0_0_5"/>
<dbReference type="Proteomes" id="UP000009286">
    <property type="component" value="Chromosome"/>
</dbReference>
<protein>
    <submittedName>
        <fullName evidence="2">Uncharacterized protein</fullName>
    </submittedName>
</protein>
<proteinExistence type="predicted"/>
<evidence type="ECO:0000256" key="1">
    <source>
        <dbReference type="SAM" id="MobiDB-lite"/>
    </source>
</evidence>
<feature type="region of interest" description="Disordered" evidence="1">
    <location>
        <begin position="116"/>
        <end position="148"/>
    </location>
</feature>
<keyword evidence="3" id="KW-1185">Reference proteome</keyword>
<reference evidence="2 3" key="1">
    <citation type="journal article" date="2011" name="BMC Genomics">
        <title>Genomic insights into an obligate epibiotic bacterial predator: Micavibrio aeruginosavorus ARL-13.</title>
        <authorList>
            <person name="Wang Z."/>
            <person name="Kadouri D."/>
            <person name="Wu M."/>
        </authorList>
    </citation>
    <scope>NUCLEOTIDE SEQUENCE [LARGE SCALE GENOMIC DNA]</scope>
    <source>
        <strain evidence="2 3">ARL-13</strain>
    </source>
</reference>
<dbReference type="OrthoDB" id="9836972at2"/>
<name>G2KNE8_MICAA</name>
<organism evidence="2 3">
    <name type="scientific">Micavibrio aeruginosavorus (strain ARL-13)</name>
    <dbReference type="NCBI Taxonomy" id="856793"/>
    <lineage>
        <taxon>Bacteria</taxon>
        <taxon>Pseudomonadati</taxon>
        <taxon>Bdellovibrionota</taxon>
        <taxon>Bdellovibrionia</taxon>
        <taxon>Bdellovibrionales</taxon>
        <taxon>Pseudobdellovibrionaceae</taxon>
        <taxon>Micavibrio</taxon>
    </lineage>
</organism>
<accession>G2KNE8</accession>
<evidence type="ECO:0000313" key="2">
    <source>
        <dbReference type="EMBL" id="AEP09796.1"/>
    </source>
</evidence>
<feature type="compositionally biased region" description="Low complexity" evidence="1">
    <location>
        <begin position="122"/>
        <end position="135"/>
    </location>
</feature>
<sequence length="148" mass="15177">MTTISPTTVQQAPGAATTVGSIVHGDPNSLFQQAGMDTPSVDTGPNAGGGLQNMMAVLGDAIPQLGNMLNQIFESLMGAFKQSGSFLDQGNNNTLTQKVMAMEGVSAKLGFVNPQNGEITVAQPQNQGPQNQAPQLTSPAPQQPGPGM</sequence>